<evidence type="ECO:0000313" key="1">
    <source>
        <dbReference type="EMBL" id="UXX78785.1"/>
    </source>
</evidence>
<accession>A0ABY6D4K6</accession>
<dbReference type="EMBL" id="CP106735">
    <property type="protein sequence ID" value="UXX78785.1"/>
    <property type="molecule type" value="Genomic_DNA"/>
</dbReference>
<gene>
    <name evidence="1" type="ORF">N7E81_15610</name>
</gene>
<protein>
    <submittedName>
        <fullName evidence="1">Uncharacterized protein</fullName>
    </submittedName>
</protein>
<proteinExistence type="predicted"/>
<organism evidence="1 2">
    <name type="scientific">Reichenbachiella carrageenanivorans</name>
    <dbReference type="NCBI Taxonomy" id="2979869"/>
    <lineage>
        <taxon>Bacteria</taxon>
        <taxon>Pseudomonadati</taxon>
        <taxon>Bacteroidota</taxon>
        <taxon>Cytophagia</taxon>
        <taxon>Cytophagales</taxon>
        <taxon>Reichenbachiellaceae</taxon>
        <taxon>Reichenbachiella</taxon>
    </lineage>
</organism>
<name>A0ABY6D4K6_9BACT</name>
<dbReference type="Proteomes" id="UP001062165">
    <property type="component" value="Chromosome"/>
</dbReference>
<evidence type="ECO:0000313" key="2">
    <source>
        <dbReference type="Proteomes" id="UP001062165"/>
    </source>
</evidence>
<reference evidence="1" key="1">
    <citation type="submission" date="2022-10" db="EMBL/GenBank/DDBJ databases">
        <title>Comparative genomics and taxonomic characterization of three novel marine species of genus Reichenbachiella exhibiting antioxidant and polysaccharide degradation activities.</title>
        <authorList>
            <person name="Muhammad N."/>
            <person name="Lee Y.-J."/>
            <person name="Ko J."/>
            <person name="Kim S.-G."/>
        </authorList>
    </citation>
    <scope>NUCLEOTIDE SEQUENCE</scope>
    <source>
        <strain evidence="1">Wsw4-B4</strain>
    </source>
</reference>
<sequence>MNLSKSSTNILLIDFWPIGLSVCTNDQYEMNQKHSGKLSVGAPEFKGKT</sequence>
<keyword evidence="2" id="KW-1185">Reference proteome</keyword>
<dbReference type="RefSeq" id="WP_263050529.1">
    <property type="nucleotide sequence ID" value="NZ_CP106735.1"/>
</dbReference>